<keyword evidence="2" id="KW-0229">DNA integration</keyword>
<dbReference type="PANTHER" id="PTHR30349">
    <property type="entry name" value="PHAGE INTEGRASE-RELATED"/>
    <property type="match status" value="1"/>
</dbReference>
<dbReference type="Pfam" id="PF00589">
    <property type="entry name" value="Phage_integrase"/>
    <property type="match status" value="1"/>
</dbReference>
<dbReference type="GO" id="GO:0006310">
    <property type="term" value="P:DNA recombination"/>
    <property type="evidence" value="ECO:0007669"/>
    <property type="project" value="UniProtKB-KW"/>
</dbReference>
<dbReference type="InterPro" id="IPR013762">
    <property type="entry name" value="Integrase-like_cat_sf"/>
</dbReference>
<dbReference type="RefSeq" id="WP_160786719.1">
    <property type="nucleotide sequence ID" value="NZ_CP086610.1"/>
</dbReference>
<name>A0A6N8TJD7_SHIZO</name>
<dbReference type="Gene3D" id="1.10.150.130">
    <property type="match status" value="1"/>
</dbReference>
<protein>
    <submittedName>
        <fullName evidence="7">Tyrosine-type recombinase/integrase</fullName>
    </submittedName>
</protein>
<proteinExistence type="inferred from homology"/>
<dbReference type="GO" id="GO:0015074">
    <property type="term" value="P:DNA integration"/>
    <property type="evidence" value="ECO:0007669"/>
    <property type="project" value="UniProtKB-KW"/>
</dbReference>
<keyword evidence="3" id="KW-0238">DNA-binding</keyword>
<feature type="domain" description="Tyr recombinase" evidence="6">
    <location>
        <begin position="362"/>
        <end position="575"/>
    </location>
</feature>
<feature type="region of interest" description="Disordered" evidence="5">
    <location>
        <begin position="89"/>
        <end position="112"/>
    </location>
</feature>
<evidence type="ECO:0000313" key="7">
    <source>
        <dbReference type="EMBL" id="MXO01338.1"/>
    </source>
</evidence>
<evidence type="ECO:0000256" key="5">
    <source>
        <dbReference type="SAM" id="MobiDB-lite"/>
    </source>
</evidence>
<evidence type="ECO:0000313" key="8">
    <source>
        <dbReference type="Proteomes" id="UP000440304"/>
    </source>
</evidence>
<dbReference type="InterPro" id="IPR046668">
    <property type="entry name" value="DUF6538"/>
</dbReference>
<dbReference type="Gene3D" id="1.10.443.10">
    <property type="entry name" value="Intergrase catalytic core"/>
    <property type="match status" value="1"/>
</dbReference>
<reference evidence="7 8" key="1">
    <citation type="submission" date="2019-12" db="EMBL/GenBank/DDBJ databases">
        <title>Shinella granuli gen. nov., sp. nov., and proposal of the reclassification of Zoogloea ramigera ATCC 19623 as Shinella zoogloeoides sp. nov.</title>
        <authorList>
            <person name="Gao J."/>
        </authorList>
    </citation>
    <scope>NUCLEOTIDE SEQUENCE [LARGE SCALE GENOMIC DNA]</scope>
    <source>
        <strain evidence="7 8">DSM 287</strain>
    </source>
</reference>
<evidence type="ECO:0000256" key="4">
    <source>
        <dbReference type="ARBA" id="ARBA00023172"/>
    </source>
</evidence>
<dbReference type="InterPro" id="IPR002104">
    <property type="entry name" value="Integrase_catalytic"/>
</dbReference>
<dbReference type="PROSITE" id="PS51898">
    <property type="entry name" value="TYR_RECOMBINASE"/>
    <property type="match status" value="1"/>
</dbReference>
<feature type="compositionally biased region" description="Basic and acidic residues" evidence="5">
    <location>
        <begin position="99"/>
        <end position="112"/>
    </location>
</feature>
<dbReference type="AlphaFoldDB" id="A0A6N8TJD7"/>
<dbReference type="CDD" id="cd01184">
    <property type="entry name" value="INT_C_like_1"/>
    <property type="match status" value="1"/>
</dbReference>
<dbReference type="SUPFAM" id="SSF56349">
    <property type="entry name" value="DNA breaking-rejoining enzymes"/>
    <property type="match status" value="1"/>
</dbReference>
<organism evidence="7 8">
    <name type="scientific">Shinella zoogloeoides</name>
    <name type="common">Crabtreella saccharophila</name>
    <dbReference type="NCBI Taxonomy" id="352475"/>
    <lineage>
        <taxon>Bacteria</taxon>
        <taxon>Pseudomonadati</taxon>
        <taxon>Pseudomonadota</taxon>
        <taxon>Alphaproteobacteria</taxon>
        <taxon>Hyphomicrobiales</taxon>
        <taxon>Rhizobiaceae</taxon>
        <taxon>Shinella</taxon>
    </lineage>
</organism>
<comment type="similarity">
    <text evidence="1">Belongs to the 'phage' integrase family.</text>
</comment>
<dbReference type="OrthoDB" id="9784724at2"/>
<sequence length="594" mass="66776">MMKREGVYYLRVKVPAVLREAGLIRQREFKKSLGTSNLAEARRLFVLEIAKIDAEILEAHRQLKLQNEPIKTLTRSEMEHLAVQLLHQREANRFSPPDRSNKDRRPDEKFKFPDPKEVEEATISHDEALADAEDWLEQLQRPDDPQVAGIVSYRAKKFLKEKGIELAEGSPELRYFNGLVRRVLREEAERSRRELKQDFSNAPGDVLFQGITGHSPLPGKHDPARAGTWTLTKLIETFRKEPDQLALAPKSKVSHAARDRIYAEILGAETYITDIKRKDVAKLVSLLSRLPANATKRFPGLTATQVAEKADKEGHAPMTRKNASQYLSNLHTVFGFAVRSGLLEHNPVAGLTMGTDGVPDDEQRHPFSADQLKAIFSAPLFTGCVDDERGFNKPGPNRPRRARFWLPLIALTHGLRMNEIAQLYVEDIEEMDGHHVIVIRKTDAKGGKTEKTLKTKNAKRYVPLHPEIVKIGFLDHVENMRKAKQVRLFPEVQALKSTGMYSGTFSKSFAYFLKSTGAKEDKTTFHSFRHNFTNALRAGLVGRDNIRILGGWAGGSTEDRYGSGLPVSILAEAIAKTTFPVDLSHLHTAPAADE</sequence>
<dbReference type="InterPro" id="IPR010998">
    <property type="entry name" value="Integrase_recombinase_N"/>
</dbReference>
<dbReference type="InterPro" id="IPR050090">
    <property type="entry name" value="Tyrosine_recombinase_XerCD"/>
</dbReference>
<comment type="caution">
    <text evidence="7">The sequence shown here is derived from an EMBL/GenBank/DDBJ whole genome shotgun (WGS) entry which is preliminary data.</text>
</comment>
<dbReference type="GO" id="GO:0003677">
    <property type="term" value="F:DNA binding"/>
    <property type="evidence" value="ECO:0007669"/>
    <property type="project" value="UniProtKB-KW"/>
</dbReference>
<gene>
    <name evidence="7" type="ORF">GR156_13550</name>
</gene>
<dbReference type="PANTHER" id="PTHR30349:SF41">
    <property type="entry name" value="INTEGRASE_RECOMBINASE PROTEIN MJ0367-RELATED"/>
    <property type="match status" value="1"/>
</dbReference>
<evidence type="ECO:0000256" key="3">
    <source>
        <dbReference type="ARBA" id="ARBA00023125"/>
    </source>
</evidence>
<evidence type="ECO:0000256" key="1">
    <source>
        <dbReference type="ARBA" id="ARBA00008857"/>
    </source>
</evidence>
<accession>A0A6N8TJD7</accession>
<evidence type="ECO:0000256" key="2">
    <source>
        <dbReference type="ARBA" id="ARBA00022908"/>
    </source>
</evidence>
<dbReference type="InterPro" id="IPR011010">
    <property type="entry name" value="DNA_brk_join_enz"/>
</dbReference>
<dbReference type="Proteomes" id="UP000440304">
    <property type="component" value="Unassembled WGS sequence"/>
</dbReference>
<dbReference type="EMBL" id="WUML01000011">
    <property type="protein sequence ID" value="MXO01338.1"/>
    <property type="molecule type" value="Genomic_DNA"/>
</dbReference>
<keyword evidence="4" id="KW-0233">DNA recombination</keyword>
<dbReference type="Pfam" id="PF20172">
    <property type="entry name" value="DUF6538"/>
    <property type="match status" value="1"/>
</dbReference>
<evidence type="ECO:0000259" key="6">
    <source>
        <dbReference type="PROSITE" id="PS51898"/>
    </source>
</evidence>